<evidence type="ECO:0000313" key="3">
    <source>
        <dbReference type="Proteomes" id="UP000005239"/>
    </source>
</evidence>
<accession>A0A2A6CM75</accession>
<dbReference type="AlphaFoldDB" id="A0A2A6CM75"/>
<organism evidence="2 3">
    <name type="scientific">Pristionchus pacificus</name>
    <name type="common">Parasitic nematode worm</name>
    <dbReference type="NCBI Taxonomy" id="54126"/>
    <lineage>
        <taxon>Eukaryota</taxon>
        <taxon>Metazoa</taxon>
        <taxon>Ecdysozoa</taxon>
        <taxon>Nematoda</taxon>
        <taxon>Chromadorea</taxon>
        <taxon>Rhabditida</taxon>
        <taxon>Rhabditina</taxon>
        <taxon>Diplogasteromorpha</taxon>
        <taxon>Diplogasteroidea</taxon>
        <taxon>Neodiplogasteridae</taxon>
        <taxon>Pristionchus</taxon>
    </lineage>
</organism>
<accession>A0A8R1UKI8</accession>
<reference evidence="2" key="2">
    <citation type="submission" date="2022-06" db="UniProtKB">
        <authorList>
            <consortium name="EnsemblMetazoa"/>
        </authorList>
    </citation>
    <scope>IDENTIFICATION</scope>
    <source>
        <strain evidence="2">PS312</strain>
    </source>
</reference>
<protein>
    <submittedName>
        <fullName evidence="2">Uncharacterized protein</fullName>
    </submittedName>
</protein>
<gene>
    <name evidence="2" type="primary">WBGene00272639</name>
</gene>
<keyword evidence="3" id="KW-1185">Reference proteome</keyword>
<evidence type="ECO:0000256" key="1">
    <source>
        <dbReference type="SAM" id="MobiDB-lite"/>
    </source>
</evidence>
<evidence type="ECO:0000313" key="2">
    <source>
        <dbReference type="EnsemblMetazoa" id="PPA34270.1"/>
    </source>
</evidence>
<feature type="compositionally biased region" description="Basic and acidic residues" evidence="1">
    <location>
        <begin position="1"/>
        <end position="11"/>
    </location>
</feature>
<sequence length="155" mass="17510">MIQVGDTRRVAQADGRGFSKLGMEESGSESRPPVASARMENGIFIMQLKKKILSRKQRKLHLSAPAYPTLKMMSPYHPALHANLEENLRRPHKLDILLQSTPPTEDIQVGYSRGFHVWQFQTREDHMCIIEVGMATQEVDVDSGKLLGYDSETFG</sequence>
<reference evidence="3" key="1">
    <citation type="journal article" date="2008" name="Nat. Genet.">
        <title>The Pristionchus pacificus genome provides a unique perspective on nematode lifestyle and parasitism.</title>
        <authorList>
            <person name="Dieterich C."/>
            <person name="Clifton S.W."/>
            <person name="Schuster L.N."/>
            <person name="Chinwalla A."/>
            <person name="Delehaunty K."/>
            <person name="Dinkelacker I."/>
            <person name="Fulton L."/>
            <person name="Fulton R."/>
            <person name="Godfrey J."/>
            <person name="Minx P."/>
            <person name="Mitreva M."/>
            <person name="Roeseler W."/>
            <person name="Tian H."/>
            <person name="Witte H."/>
            <person name="Yang S.P."/>
            <person name="Wilson R.K."/>
            <person name="Sommer R.J."/>
        </authorList>
    </citation>
    <scope>NUCLEOTIDE SEQUENCE [LARGE SCALE GENOMIC DNA]</scope>
    <source>
        <strain evidence="3">PS312</strain>
    </source>
</reference>
<feature type="region of interest" description="Disordered" evidence="1">
    <location>
        <begin position="1"/>
        <end position="35"/>
    </location>
</feature>
<dbReference type="Proteomes" id="UP000005239">
    <property type="component" value="Unassembled WGS sequence"/>
</dbReference>
<dbReference type="EnsemblMetazoa" id="PPA34270.1">
    <property type="protein sequence ID" value="PPA34270.1"/>
    <property type="gene ID" value="WBGene00272639"/>
</dbReference>
<name>A0A2A6CM75_PRIPA</name>
<proteinExistence type="predicted"/>